<dbReference type="RefSeq" id="WP_111597905.1">
    <property type="nucleotide sequence ID" value="NZ_QLLL01000004.1"/>
</dbReference>
<comment type="caution">
    <text evidence="1">The sequence shown here is derived from an EMBL/GenBank/DDBJ whole genome shotgun (WGS) entry which is preliminary data.</text>
</comment>
<gene>
    <name evidence="1" type="ORF">LX64_02457</name>
</gene>
<dbReference type="EMBL" id="QLLL01000004">
    <property type="protein sequence ID" value="RAJ05300.1"/>
    <property type="molecule type" value="Genomic_DNA"/>
</dbReference>
<proteinExistence type="predicted"/>
<organism evidence="1 2">
    <name type="scientific">Chitinophaga skermanii</name>
    <dbReference type="NCBI Taxonomy" id="331697"/>
    <lineage>
        <taxon>Bacteria</taxon>
        <taxon>Pseudomonadati</taxon>
        <taxon>Bacteroidota</taxon>
        <taxon>Chitinophagia</taxon>
        <taxon>Chitinophagales</taxon>
        <taxon>Chitinophagaceae</taxon>
        <taxon>Chitinophaga</taxon>
    </lineage>
</organism>
<accession>A0A327QLU6</accession>
<evidence type="ECO:0000313" key="2">
    <source>
        <dbReference type="Proteomes" id="UP000249547"/>
    </source>
</evidence>
<dbReference type="AlphaFoldDB" id="A0A327QLU6"/>
<sequence length="122" mass="14482">MTVNFNDAHKLHQEWKQNLLQSEHETKSMNQELTVLVNDAKTEEQRKTVDHLQNQLIRQKEVINDQLAWVVKADKIMSEKTADDNEISILHKKMVDDMDTFNRLFNELRVEFRNFKSSLLNS</sequence>
<evidence type="ECO:0000313" key="1">
    <source>
        <dbReference type="EMBL" id="RAJ05300.1"/>
    </source>
</evidence>
<name>A0A327QLU6_9BACT</name>
<keyword evidence="2" id="KW-1185">Reference proteome</keyword>
<dbReference type="Proteomes" id="UP000249547">
    <property type="component" value="Unassembled WGS sequence"/>
</dbReference>
<reference evidence="1 2" key="1">
    <citation type="submission" date="2018-06" db="EMBL/GenBank/DDBJ databases">
        <title>Genomic Encyclopedia of Archaeal and Bacterial Type Strains, Phase II (KMG-II): from individual species to whole genera.</title>
        <authorList>
            <person name="Goeker M."/>
        </authorList>
    </citation>
    <scope>NUCLEOTIDE SEQUENCE [LARGE SCALE GENOMIC DNA]</scope>
    <source>
        <strain evidence="1 2">DSM 23857</strain>
    </source>
</reference>
<protein>
    <submittedName>
        <fullName evidence="1">Uncharacterized protein</fullName>
    </submittedName>
</protein>
<dbReference type="OrthoDB" id="680366at2"/>